<sequence>MGYPQRGFGLAVAAASSLVLIGCDGDSDGAEAVAPADEETTQTVEGEFGAVEIPGGWVETDISWLEDISGDSRVFQSFHGGELHEVTTAYGEAAGAEDATWQVAIFDSENTVRSLTGDVQDYLGAETTTEPNRLWDPEERPEWLRLPEDPDFMYYHKLAFLMDECPLAESCEAAVVGVGHRPAMGVLVIADEIDEETFTAIEDSIDVDGLDMDEIRGF</sequence>
<keyword evidence="2" id="KW-1185">Reference proteome</keyword>
<dbReference type="RefSeq" id="WP_168888394.1">
    <property type="nucleotide sequence ID" value="NZ_JABAHY010000017.1"/>
</dbReference>
<dbReference type="EMBL" id="JABAHY010000017">
    <property type="protein sequence ID" value="NLS10910.1"/>
    <property type="molecule type" value="Genomic_DNA"/>
</dbReference>
<dbReference type="PROSITE" id="PS51257">
    <property type="entry name" value="PROKAR_LIPOPROTEIN"/>
    <property type="match status" value="1"/>
</dbReference>
<evidence type="ECO:0008006" key="3">
    <source>
        <dbReference type="Google" id="ProtNLM"/>
    </source>
</evidence>
<comment type="caution">
    <text evidence="1">The sequence shown here is derived from an EMBL/GenBank/DDBJ whole genome shotgun (WGS) entry which is preliminary data.</text>
</comment>
<proteinExistence type="predicted"/>
<evidence type="ECO:0000313" key="2">
    <source>
        <dbReference type="Proteomes" id="UP000523139"/>
    </source>
</evidence>
<protein>
    <recommendedName>
        <fullName evidence="3">Lipoprotein</fullName>
    </recommendedName>
</protein>
<dbReference type="Proteomes" id="UP000523139">
    <property type="component" value="Unassembled WGS sequence"/>
</dbReference>
<dbReference type="AlphaFoldDB" id="A0A7X8TLC8"/>
<evidence type="ECO:0000313" key="1">
    <source>
        <dbReference type="EMBL" id="NLS10910.1"/>
    </source>
</evidence>
<gene>
    <name evidence="1" type="ORF">HGQ17_13085</name>
</gene>
<accession>A0A7X8TLC8</accession>
<reference evidence="1 2" key="1">
    <citation type="submission" date="2020-04" db="EMBL/GenBank/DDBJ databases">
        <title>Nesterenkonia sp. nov., isolated from marine sediment.</title>
        <authorList>
            <person name="Zhang G."/>
        </authorList>
    </citation>
    <scope>NUCLEOTIDE SEQUENCE [LARGE SCALE GENOMIC DNA]</scope>
    <source>
        <strain evidence="1 2">MY13</strain>
    </source>
</reference>
<organism evidence="1 2">
    <name type="scientific">Nesterenkonia sedimenti</name>
    <dbReference type="NCBI Taxonomy" id="1463632"/>
    <lineage>
        <taxon>Bacteria</taxon>
        <taxon>Bacillati</taxon>
        <taxon>Actinomycetota</taxon>
        <taxon>Actinomycetes</taxon>
        <taxon>Micrococcales</taxon>
        <taxon>Micrococcaceae</taxon>
        <taxon>Nesterenkonia</taxon>
    </lineage>
</organism>
<name>A0A7X8TLC8_9MICC</name>